<proteinExistence type="predicted"/>
<protein>
    <submittedName>
        <fullName evidence="2">Uncharacterized protein</fullName>
    </submittedName>
</protein>
<dbReference type="EMBL" id="CAMPGE010010637">
    <property type="protein sequence ID" value="CAI2369486.1"/>
    <property type="molecule type" value="Genomic_DNA"/>
</dbReference>
<dbReference type="AlphaFoldDB" id="A0AAD1UHD5"/>
<evidence type="ECO:0000313" key="2">
    <source>
        <dbReference type="EMBL" id="CAI2369486.1"/>
    </source>
</evidence>
<accession>A0AAD1UHD5</accession>
<comment type="caution">
    <text evidence="2">The sequence shown here is derived from an EMBL/GenBank/DDBJ whole genome shotgun (WGS) entry which is preliminary data.</text>
</comment>
<organism evidence="2 3">
    <name type="scientific">Euplotes crassus</name>
    <dbReference type="NCBI Taxonomy" id="5936"/>
    <lineage>
        <taxon>Eukaryota</taxon>
        <taxon>Sar</taxon>
        <taxon>Alveolata</taxon>
        <taxon>Ciliophora</taxon>
        <taxon>Intramacronucleata</taxon>
        <taxon>Spirotrichea</taxon>
        <taxon>Hypotrichia</taxon>
        <taxon>Euplotida</taxon>
        <taxon>Euplotidae</taxon>
        <taxon>Moneuplotes</taxon>
    </lineage>
</organism>
<gene>
    <name evidence="2" type="ORF">ECRASSUSDP1_LOCUS10787</name>
</gene>
<reference evidence="2" key="1">
    <citation type="submission" date="2023-07" db="EMBL/GenBank/DDBJ databases">
        <authorList>
            <consortium name="AG Swart"/>
            <person name="Singh M."/>
            <person name="Singh A."/>
            <person name="Seah K."/>
            <person name="Emmerich C."/>
        </authorList>
    </citation>
    <scope>NUCLEOTIDE SEQUENCE</scope>
    <source>
        <strain evidence="2">DP1</strain>
    </source>
</reference>
<name>A0AAD1UHD5_EUPCR</name>
<evidence type="ECO:0000256" key="1">
    <source>
        <dbReference type="SAM" id="Phobius"/>
    </source>
</evidence>
<keyword evidence="3" id="KW-1185">Reference proteome</keyword>
<feature type="transmembrane region" description="Helical" evidence="1">
    <location>
        <begin position="131"/>
        <end position="163"/>
    </location>
</feature>
<keyword evidence="1" id="KW-0812">Transmembrane</keyword>
<sequence length="166" mass="19120">MYSLWVRKILTSKEACLHTSLQLLQFGQPEHLLWLHVSLTSTKFILVYLALPTEYISLLRQSSVLSYSRTCFTLKCTQVITFSCSIKWMSHSEYSACSLRMCLHGTYYVATQYIEVIYVGQIRNLEIIFTIFIDIFVFNCTFTSIDIIGMSILGICIAILLVVKFI</sequence>
<keyword evidence="1" id="KW-1133">Transmembrane helix</keyword>
<keyword evidence="1" id="KW-0472">Membrane</keyword>
<dbReference type="Proteomes" id="UP001295684">
    <property type="component" value="Unassembled WGS sequence"/>
</dbReference>
<evidence type="ECO:0000313" key="3">
    <source>
        <dbReference type="Proteomes" id="UP001295684"/>
    </source>
</evidence>